<dbReference type="EMBL" id="JAWXXX010000001">
    <property type="protein sequence ID" value="MDX5894291.1"/>
    <property type="molecule type" value="Genomic_DNA"/>
</dbReference>
<evidence type="ECO:0000313" key="3">
    <source>
        <dbReference type="EMBL" id="MDX5894291.1"/>
    </source>
</evidence>
<dbReference type="RefSeq" id="WP_038681848.1">
    <property type="nucleotide sequence ID" value="NZ_CP007514.1"/>
</dbReference>
<keyword evidence="4" id="KW-1185">Reference proteome</keyword>
<dbReference type="Proteomes" id="UP001281130">
    <property type="component" value="Unassembled WGS sequence"/>
</dbReference>
<dbReference type="EMBL" id="CP007514">
    <property type="protein sequence ID" value="AHY46886.1"/>
    <property type="molecule type" value="Genomic_DNA"/>
</dbReference>
<organism evidence="2 4">
    <name type="scientific">Rubrobacter radiotolerans</name>
    <name type="common">Arthrobacter radiotolerans</name>
    <dbReference type="NCBI Taxonomy" id="42256"/>
    <lineage>
        <taxon>Bacteria</taxon>
        <taxon>Bacillati</taxon>
        <taxon>Actinomycetota</taxon>
        <taxon>Rubrobacteria</taxon>
        <taxon>Rubrobacterales</taxon>
        <taxon>Rubrobacteraceae</taxon>
        <taxon>Rubrobacter</taxon>
    </lineage>
</organism>
<reference evidence="2 4" key="1">
    <citation type="submission" date="2014-03" db="EMBL/GenBank/DDBJ databases">
        <title>Complete genome sequence of the Radio-Resistant Rubrobacter radiotolerans RSPS-4.</title>
        <authorList>
            <person name="Egas C.C."/>
            <person name="Barroso C.C."/>
            <person name="Froufe H.J.C."/>
            <person name="Pacheco J.J."/>
            <person name="Albuquerque L.L."/>
            <person name="da Costa M.M.S."/>
        </authorList>
    </citation>
    <scope>NUCLEOTIDE SEQUENCE [LARGE SCALE GENOMIC DNA]</scope>
    <source>
        <strain evidence="2 4">RSPS-4</strain>
    </source>
</reference>
<dbReference type="AlphaFoldDB" id="A0A023X3W3"/>
<sequence length="129" mass="13935">MESLRSIFLQRTWQSRFMRVSMLLGGVVVIGGNLLVISAPDRQGAYADPYFLGSQFLFGAYLLLTASADALHDGRRRTAVTLRVLAAGTALASTVLLLMSELVSLGVFVLVGAVGLVLIYAVYRANREV</sequence>
<feature type="transmembrane region" description="Helical" evidence="1">
    <location>
        <begin position="105"/>
        <end position="123"/>
    </location>
</feature>
<gene>
    <name evidence="2" type="ORF">RradSPS_1603</name>
    <name evidence="3" type="ORF">SIL72_09670</name>
</gene>
<dbReference type="STRING" id="42256.RradSPS_1603"/>
<keyword evidence="1" id="KW-1133">Transmembrane helix</keyword>
<accession>A0A023X3W3</accession>
<evidence type="ECO:0000256" key="1">
    <source>
        <dbReference type="SAM" id="Phobius"/>
    </source>
</evidence>
<reference evidence="3" key="2">
    <citation type="submission" date="2023-11" db="EMBL/GenBank/DDBJ databases">
        <title>MicrobeMod: A computational toolkit for identifying prokaryotic methylation and restriction-modification with nanopore sequencing.</title>
        <authorList>
            <person name="Crits-Christoph A."/>
            <person name="Kang S.C."/>
            <person name="Lee H."/>
            <person name="Ostrov N."/>
        </authorList>
    </citation>
    <scope>NUCLEOTIDE SEQUENCE</scope>
    <source>
        <strain evidence="3">ATCC 51242</strain>
    </source>
</reference>
<evidence type="ECO:0000313" key="2">
    <source>
        <dbReference type="EMBL" id="AHY46886.1"/>
    </source>
</evidence>
<dbReference type="KEGG" id="rrd:RradSPS_1603"/>
<proteinExistence type="predicted"/>
<dbReference type="Proteomes" id="UP000025229">
    <property type="component" value="Chromosome"/>
</dbReference>
<feature type="transmembrane region" description="Helical" evidence="1">
    <location>
        <begin position="20"/>
        <end position="38"/>
    </location>
</feature>
<dbReference type="HOGENOM" id="CLU_1947235_0_0_11"/>
<evidence type="ECO:0000313" key="4">
    <source>
        <dbReference type="Proteomes" id="UP000025229"/>
    </source>
</evidence>
<name>A0A023X3W3_RUBRA</name>
<keyword evidence="1" id="KW-0812">Transmembrane</keyword>
<keyword evidence="1" id="KW-0472">Membrane</keyword>
<feature type="transmembrane region" description="Helical" evidence="1">
    <location>
        <begin position="80"/>
        <end position="99"/>
    </location>
</feature>
<protein>
    <submittedName>
        <fullName evidence="2">Uncharacterized protein</fullName>
    </submittedName>
</protein>
<feature type="transmembrane region" description="Helical" evidence="1">
    <location>
        <begin position="50"/>
        <end position="68"/>
    </location>
</feature>